<dbReference type="EMBL" id="CP001699">
    <property type="protein sequence ID" value="ACU60634.1"/>
    <property type="molecule type" value="Genomic_DNA"/>
</dbReference>
<protein>
    <submittedName>
        <fullName evidence="2">Uncharacterized protein</fullName>
    </submittedName>
</protein>
<evidence type="ECO:0000313" key="3">
    <source>
        <dbReference type="Proteomes" id="UP000002215"/>
    </source>
</evidence>
<feature type="signal peptide" evidence="1">
    <location>
        <begin position="1"/>
        <end position="20"/>
    </location>
</feature>
<evidence type="ECO:0000256" key="1">
    <source>
        <dbReference type="SAM" id="SignalP"/>
    </source>
</evidence>
<dbReference type="AlphaFoldDB" id="A0A979GU93"/>
<keyword evidence="1" id="KW-0732">Signal</keyword>
<accession>A0A979GU93</accession>
<dbReference type="Proteomes" id="UP000002215">
    <property type="component" value="Chromosome"/>
</dbReference>
<feature type="chain" id="PRO_5038021851" evidence="1">
    <location>
        <begin position="21"/>
        <end position="64"/>
    </location>
</feature>
<dbReference type="RefSeq" id="WP_012790810.1">
    <property type="nucleotide sequence ID" value="NC_013132.1"/>
</dbReference>
<sequence length="64" mass="6919">MKKLSFIAIALVLGASAAIANYYIIPGSSQHQSTKPANCTLEDGTLCATEFTDAGVQVREWFRL</sequence>
<reference evidence="2 3" key="2">
    <citation type="journal article" date="2010" name="Stand. Genomic Sci.">
        <title>Complete genome sequence of Chitinophaga pinensis type strain (UQM 2034).</title>
        <authorList>
            <person name="Glavina Del Rio T."/>
            <person name="Abt B."/>
            <person name="Spring S."/>
            <person name="Lapidus A."/>
            <person name="Nolan M."/>
            <person name="Tice H."/>
            <person name="Copeland A."/>
            <person name="Cheng J.F."/>
            <person name="Chen F."/>
            <person name="Bruce D."/>
            <person name="Goodwin L."/>
            <person name="Pitluck S."/>
            <person name="Ivanova N."/>
            <person name="Mavromatis K."/>
            <person name="Mikhailova N."/>
            <person name="Pati A."/>
            <person name="Chen A."/>
            <person name="Palaniappan K."/>
            <person name="Land M."/>
            <person name="Hauser L."/>
            <person name="Chang Y.J."/>
            <person name="Jeffries C.D."/>
            <person name="Chain P."/>
            <person name="Saunders E."/>
            <person name="Detter J.C."/>
            <person name="Brettin T."/>
            <person name="Rohde M."/>
            <person name="Goker M."/>
            <person name="Bristow J."/>
            <person name="Eisen J.A."/>
            <person name="Markowitz V."/>
            <person name="Hugenholtz P."/>
            <person name="Kyrpides N.C."/>
            <person name="Klenk H.P."/>
            <person name="Lucas S."/>
        </authorList>
    </citation>
    <scope>NUCLEOTIDE SEQUENCE [LARGE SCALE GENOMIC DNA]</scope>
    <source>
        <strain evidence="3">ATCC 43595 / DSM 2588 / LMG 13176 / NBRC 15968 / NCIMB 11800 / UQM 2034</strain>
    </source>
</reference>
<dbReference type="KEGG" id="cpi:Cpin_3167"/>
<evidence type="ECO:0000313" key="2">
    <source>
        <dbReference type="EMBL" id="ACU60634.1"/>
    </source>
</evidence>
<gene>
    <name evidence="2" type="ordered locus">Cpin_3167</name>
</gene>
<proteinExistence type="predicted"/>
<reference evidence="3" key="1">
    <citation type="submission" date="2009-08" db="EMBL/GenBank/DDBJ databases">
        <title>The complete genome of Chitinophaga pinensis DSM 2588.</title>
        <authorList>
            <consortium name="US DOE Joint Genome Institute (JGI-PGF)"/>
            <person name="Lucas S."/>
            <person name="Copeland A."/>
            <person name="Lapidus A."/>
            <person name="Glavina del Rio T."/>
            <person name="Dalin E."/>
            <person name="Tice H."/>
            <person name="Bruce D."/>
            <person name="Goodwin L."/>
            <person name="Pitluck S."/>
            <person name="Kyrpides N."/>
            <person name="Mavromatis K."/>
            <person name="Ivanova N."/>
            <person name="Mikhailova N."/>
            <person name="Sims D."/>
            <person name="Meinche L."/>
            <person name="Brettin T."/>
            <person name="Detter J.C."/>
            <person name="Han C."/>
            <person name="Larimer F."/>
            <person name="Land M."/>
            <person name="Hauser L."/>
            <person name="Markowitz V."/>
            <person name="Cheng J.-F."/>
            <person name="Hugenholtz P."/>
            <person name="Woyke T."/>
            <person name="Wu D."/>
            <person name="Spring S."/>
            <person name="Klenk H.-P."/>
            <person name="Eisen J.A."/>
        </authorList>
    </citation>
    <scope>NUCLEOTIDE SEQUENCE [LARGE SCALE GENOMIC DNA]</scope>
    <source>
        <strain evidence="3">ATCC 43595 / DSM 2588 / LMG 13176 / NBRC 15968 / NCIMB 11800 / UQM 2034</strain>
    </source>
</reference>
<organism evidence="2 3">
    <name type="scientific">Chitinophaga pinensis (strain ATCC 43595 / DSM 2588 / LMG 13176 / NBRC 15968 / NCIMB 11800 / UQM 2034)</name>
    <dbReference type="NCBI Taxonomy" id="485918"/>
    <lineage>
        <taxon>Bacteria</taxon>
        <taxon>Pseudomonadati</taxon>
        <taxon>Bacteroidota</taxon>
        <taxon>Chitinophagia</taxon>
        <taxon>Chitinophagales</taxon>
        <taxon>Chitinophagaceae</taxon>
        <taxon>Chitinophaga</taxon>
    </lineage>
</organism>
<name>A0A979GU93_CHIPD</name>